<feature type="transmembrane region" description="Helical" evidence="8">
    <location>
        <begin position="69"/>
        <end position="88"/>
    </location>
</feature>
<evidence type="ECO:0000256" key="8">
    <source>
        <dbReference type="RuleBase" id="RU363041"/>
    </source>
</evidence>
<feature type="transmembrane region" description="Helical" evidence="8">
    <location>
        <begin position="94"/>
        <end position="112"/>
    </location>
</feature>
<keyword evidence="3" id="KW-0813">Transport</keyword>
<dbReference type="GO" id="GO:0005886">
    <property type="term" value="C:plasma membrane"/>
    <property type="evidence" value="ECO:0007669"/>
    <property type="project" value="UniProtKB-SubCell"/>
</dbReference>
<protein>
    <recommendedName>
        <fullName evidence="8">Probable membrane transporter protein</fullName>
    </recommendedName>
</protein>
<gene>
    <name evidence="9" type="ORF">LPJSA22_02884</name>
</gene>
<comment type="subcellular location">
    <subcellularLocation>
        <location evidence="1 8">Cell membrane</location>
        <topology evidence="1 8">Multi-pass membrane protein</topology>
    </subcellularLocation>
</comment>
<evidence type="ECO:0000313" key="10">
    <source>
        <dbReference type="Proteomes" id="UP000094892"/>
    </source>
</evidence>
<evidence type="ECO:0000256" key="4">
    <source>
        <dbReference type="ARBA" id="ARBA00022475"/>
    </source>
</evidence>
<organism evidence="9 10">
    <name type="scientific">Lactiplantibacillus plantarum</name>
    <name type="common">Lactobacillus plantarum</name>
    <dbReference type="NCBI Taxonomy" id="1590"/>
    <lineage>
        <taxon>Bacteria</taxon>
        <taxon>Bacillati</taxon>
        <taxon>Bacillota</taxon>
        <taxon>Bacilli</taxon>
        <taxon>Lactobacillales</taxon>
        <taxon>Lactobacillaceae</taxon>
        <taxon>Lactiplantibacillus</taxon>
    </lineage>
</organism>
<keyword evidence="4 8" id="KW-1003">Cell membrane</keyword>
<dbReference type="PATRIC" id="fig|1590.150.peg.1962"/>
<evidence type="ECO:0000313" key="9">
    <source>
        <dbReference type="EMBL" id="ODO62866.1"/>
    </source>
</evidence>
<feature type="transmembrane region" description="Helical" evidence="8">
    <location>
        <begin position="219"/>
        <end position="237"/>
    </location>
</feature>
<feature type="transmembrane region" description="Helical" evidence="8">
    <location>
        <begin position="190"/>
        <end position="212"/>
    </location>
</feature>
<dbReference type="RefSeq" id="WP_003642418.1">
    <property type="nucleotide sequence ID" value="NZ_AP028145.1"/>
</dbReference>
<dbReference type="Proteomes" id="UP000094892">
    <property type="component" value="Unassembled WGS sequence"/>
</dbReference>
<dbReference type="InterPro" id="IPR052017">
    <property type="entry name" value="TSUP"/>
</dbReference>
<keyword evidence="5 8" id="KW-0812">Transmembrane</keyword>
<evidence type="ECO:0000256" key="1">
    <source>
        <dbReference type="ARBA" id="ARBA00004651"/>
    </source>
</evidence>
<comment type="caution">
    <text evidence="9">The sequence shown here is derived from an EMBL/GenBank/DDBJ whole genome shotgun (WGS) entry which is preliminary data.</text>
</comment>
<keyword evidence="7 8" id="KW-0472">Membrane</keyword>
<keyword evidence="6 8" id="KW-1133">Transmembrane helix</keyword>
<evidence type="ECO:0000256" key="5">
    <source>
        <dbReference type="ARBA" id="ARBA00022692"/>
    </source>
</evidence>
<reference evidence="9 10" key="1">
    <citation type="submission" date="2016-08" db="EMBL/GenBank/DDBJ databases">
        <title>Genome sequencing of Lactobacillus plantarum JSA22, isolated from fermented soybean paste.</title>
        <authorList>
            <person name="Choi H.S."/>
        </authorList>
    </citation>
    <scope>NUCLEOTIDE SEQUENCE [LARGE SCALE GENOMIC DNA]</scope>
    <source>
        <strain evidence="9 10">JSA22</strain>
    </source>
</reference>
<accession>A0A0M0CCM0</accession>
<feature type="transmembrane region" description="Helical" evidence="8">
    <location>
        <begin position="34"/>
        <end position="57"/>
    </location>
</feature>
<feature type="transmembrane region" description="Helical" evidence="8">
    <location>
        <begin position="124"/>
        <end position="152"/>
    </location>
</feature>
<dbReference type="PANTHER" id="PTHR30269:SF37">
    <property type="entry name" value="MEMBRANE TRANSPORTER PROTEIN"/>
    <property type="match status" value="1"/>
</dbReference>
<dbReference type="AlphaFoldDB" id="A0A0M0CCM0"/>
<proteinExistence type="inferred from homology"/>
<dbReference type="Pfam" id="PF01925">
    <property type="entry name" value="TauE"/>
    <property type="match status" value="1"/>
</dbReference>
<sequence>MVWLLVFLPGLLAGLVQGLTGFGAAIVMMIFLPQLFPIAQSAAVAGVIMAASVITLVWRYHQHIHFRQIIVPFIVYASVAAYSVHLGQVLDVQLLRRLLGALLVSLAGYFSLSKRAANQTYPWWLAGLFMIISGFFNGLFGIGGPLMALYFLSLADTTADYLGNLQTFFLIDVVYISTVRVLNGILTPVLLPHIMIGMVGAVIGTALAARILPRLPMTTVRHLIYLFIGLSGGYYLIAPV</sequence>
<evidence type="ECO:0000256" key="2">
    <source>
        <dbReference type="ARBA" id="ARBA00009142"/>
    </source>
</evidence>
<name>A0A0M0CCM0_LACPN</name>
<dbReference type="PANTHER" id="PTHR30269">
    <property type="entry name" value="TRANSMEMBRANE PROTEIN YFCA"/>
    <property type="match status" value="1"/>
</dbReference>
<evidence type="ECO:0000256" key="7">
    <source>
        <dbReference type="ARBA" id="ARBA00023136"/>
    </source>
</evidence>
<evidence type="ECO:0000256" key="3">
    <source>
        <dbReference type="ARBA" id="ARBA00022448"/>
    </source>
</evidence>
<evidence type="ECO:0000256" key="6">
    <source>
        <dbReference type="ARBA" id="ARBA00022989"/>
    </source>
</evidence>
<dbReference type="GeneID" id="89670311"/>
<comment type="similarity">
    <text evidence="2 8">Belongs to the 4-toluene sulfonate uptake permease (TSUP) (TC 2.A.102) family.</text>
</comment>
<dbReference type="EMBL" id="MCOL01000001">
    <property type="protein sequence ID" value="ODO62866.1"/>
    <property type="molecule type" value="Genomic_DNA"/>
</dbReference>
<dbReference type="InterPro" id="IPR002781">
    <property type="entry name" value="TM_pro_TauE-like"/>
</dbReference>